<keyword evidence="2" id="KW-1185">Reference proteome</keyword>
<dbReference type="AlphaFoldDB" id="A0A127K4I9"/>
<protein>
    <submittedName>
        <fullName evidence="1">Uncharacterized protein</fullName>
    </submittedName>
</protein>
<name>A0A127K4I9_9RHOO</name>
<dbReference type="STRING" id="1134435.AC731_005980"/>
<reference evidence="2" key="1">
    <citation type="submission" date="2016-03" db="EMBL/GenBank/DDBJ databases">
        <authorList>
            <person name="Ma C."/>
            <person name="Zhou S."/>
            <person name="Yang G."/>
        </authorList>
    </citation>
    <scope>NUCLEOTIDE SEQUENCE [LARGE SCALE GENOMIC DNA]</scope>
    <source>
        <strain evidence="2">SgZ-1</strain>
    </source>
</reference>
<dbReference type="Proteomes" id="UP000036902">
    <property type="component" value="Chromosome"/>
</dbReference>
<proteinExistence type="predicted"/>
<accession>A0A127K4I9</accession>
<sequence>MATQTFALTPTWQRIVLAAEDLHLVTLNSIAAAEIAASTDGDAPEGAGHRLEGRDRYTRADIGPGAVWARSADGSMDEATIVVSLS</sequence>
<dbReference type="RefSeq" id="WP_048704038.1">
    <property type="nucleotide sequence ID" value="NZ_CP014646.1"/>
</dbReference>
<dbReference type="KEGG" id="thu:AC731_005980"/>
<organism evidence="1 2">
    <name type="scientific">Thauera humireducens</name>
    <dbReference type="NCBI Taxonomy" id="1134435"/>
    <lineage>
        <taxon>Bacteria</taxon>
        <taxon>Pseudomonadati</taxon>
        <taxon>Pseudomonadota</taxon>
        <taxon>Betaproteobacteria</taxon>
        <taxon>Rhodocyclales</taxon>
        <taxon>Zoogloeaceae</taxon>
        <taxon>Thauera</taxon>
    </lineage>
</organism>
<evidence type="ECO:0000313" key="1">
    <source>
        <dbReference type="EMBL" id="AMO36524.1"/>
    </source>
</evidence>
<evidence type="ECO:0000313" key="2">
    <source>
        <dbReference type="Proteomes" id="UP000036902"/>
    </source>
</evidence>
<gene>
    <name evidence="1" type="ORF">AC731_005980</name>
</gene>
<dbReference type="EMBL" id="CP014646">
    <property type="protein sequence ID" value="AMO36524.1"/>
    <property type="molecule type" value="Genomic_DNA"/>
</dbReference>